<accession>A0A1Y6M4A1</accession>
<dbReference type="EMBL" id="LT882688">
    <property type="protein sequence ID" value="SMY29841.1"/>
    <property type="molecule type" value="Genomic_DNA"/>
</dbReference>
<gene>
    <name evidence="2" type="ORF">ZT1A5_G11290</name>
</gene>
<dbReference type="AlphaFoldDB" id="A0A1Y6M4A1"/>
<evidence type="ECO:0000313" key="2">
    <source>
        <dbReference type="EMBL" id="SMY29841.1"/>
    </source>
</evidence>
<feature type="compositionally biased region" description="Basic and acidic residues" evidence="1">
    <location>
        <begin position="44"/>
        <end position="70"/>
    </location>
</feature>
<sequence>MDTLKLVLASMRDVVFSMRAPETGLEIRPGAVVMSSDEGDEDDREKVFAGRADENGREEGTMLDGKMRAA</sequence>
<dbReference type="Proteomes" id="UP000215453">
    <property type="component" value="Chromosome 13"/>
</dbReference>
<organism evidence="2 3">
    <name type="scientific">Zymoseptoria tritici ST99CH_1A5</name>
    <dbReference type="NCBI Taxonomy" id="1276529"/>
    <lineage>
        <taxon>Eukaryota</taxon>
        <taxon>Fungi</taxon>
        <taxon>Dikarya</taxon>
        <taxon>Ascomycota</taxon>
        <taxon>Pezizomycotina</taxon>
        <taxon>Dothideomycetes</taxon>
        <taxon>Dothideomycetidae</taxon>
        <taxon>Mycosphaerellales</taxon>
        <taxon>Mycosphaerellaceae</taxon>
        <taxon>Zymoseptoria</taxon>
    </lineage>
</organism>
<evidence type="ECO:0000256" key="1">
    <source>
        <dbReference type="SAM" id="MobiDB-lite"/>
    </source>
</evidence>
<evidence type="ECO:0000313" key="3">
    <source>
        <dbReference type="Proteomes" id="UP000215453"/>
    </source>
</evidence>
<feature type="region of interest" description="Disordered" evidence="1">
    <location>
        <begin position="31"/>
        <end position="70"/>
    </location>
</feature>
<reference evidence="2 3" key="1">
    <citation type="submission" date="2016-10" db="EMBL/GenBank/DDBJ databases">
        <authorList>
            <person name="Varghese N."/>
        </authorList>
    </citation>
    <scope>NUCLEOTIDE SEQUENCE [LARGE SCALE GENOMIC DNA]</scope>
</reference>
<protein>
    <submittedName>
        <fullName evidence="2">Uncharacterized protein</fullName>
    </submittedName>
</protein>
<name>A0A1Y6M4A1_ZYMTR</name>
<proteinExistence type="predicted"/>